<evidence type="ECO:0000313" key="2">
    <source>
        <dbReference type="EMBL" id="PYI56496.1"/>
    </source>
</evidence>
<name>A0A2V5L1B6_9BACL</name>
<keyword evidence="1" id="KW-0472">Membrane</keyword>
<feature type="transmembrane region" description="Helical" evidence="1">
    <location>
        <begin position="182"/>
        <end position="206"/>
    </location>
</feature>
<feature type="transmembrane region" description="Helical" evidence="1">
    <location>
        <begin position="257"/>
        <end position="279"/>
    </location>
</feature>
<gene>
    <name evidence="2" type="ORF">DLM86_05855</name>
</gene>
<dbReference type="OrthoDB" id="4424890at2"/>
<feature type="transmembrane region" description="Helical" evidence="1">
    <location>
        <begin position="115"/>
        <end position="132"/>
    </location>
</feature>
<keyword evidence="3" id="KW-1185">Reference proteome</keyword>
<feature type="transmembrane region" description="Helical" evidence="1">
    <location>
        <begin position="36"/>
        <end position="56"/>
    </location>
</feature>
<dbReference type="PANTHER" id="PTHR37814">
    <property type="entry name" value="CONSERVED MEMBRANE PROTEIN"/>
    <property type="match status" value="1"/>
</dbReference>
<evidence type="ECO:0000256" key="1">
    <source>
        <dbReference type="SAM" id="Phobius"/>
    </source>
</evidence>
<feature type="transmembrane region" description="Helical" evidence="1">
    <location>
        <begin position="139"/>
        <end position="162"/>
    </location>
</feature>
<organism evidence="2 3">
    <name type="scientific">Paenibacillus flagellatus</name>
    <dbReference type="NCBI Taxonomy" id="2211139"/>
    <lineage>
        <taxon>Bacteria</taxon>
        <taxon>Bacillati</taxon>
        <taxon>Bacillota</taxon>
        <taxon>Bacilli</taxon>
        <taxon>Bacillales</taxon>
        <taxon>Paenibacillaceae</taxon>
        <taxon>Paenibacillus</taxon>
    </lineage>
</organism>
<evidence type="ECO:0008006" key="4">
    <source>
        <dbReference type="Google" id="ProtNLM"/>
    </source>
</evidence>
<feature type="transmembrane region" description="Helical" evidence="1">
    <location>
        <begin position="299"/>
        <end position="315"/>
    </location>
</feature>
<reference evidence="2 3" key="1">
    <citation type="submission" date="2018-05" db="EMBL/GenBank/DDBJ databases">
        <title>Paenibacillus flagellatus sp. nov., isolated from selenium mineral soil.</title>
        <authorList>
            <person name="Dai X."/>
        </authorList>
    </citation>
    <scope>NUCLEOTIDE SEQUENCE [LARGE SCALE GENOMIC DNA]</scope>
    <source>
        <strain evidence="2 3">DXL2</strain>
    </source>
</reference>
<dbReference type="AlphaFoldDB" id="A0A2V5L1B6"/>
<keyword evidence="1" id="KW-0812">Transmembrane</keyword>
<feature type="transmembrane region" description="Helical" evidence="1">
    <location>
        <begin position="218"/>
        <end position="237"/>
    </location>
</feature>
<feature type="transmembrane region" description="Helical" evidence="1">
    <location>
        <begin position="85"/>
        <end position="109"/>
    </location>
</feature>
<evidence type="ECO:0000313" key="3">
    <source>
        <dbReference type="Proteomes" id="UP000247476"/>
    </source>
</evidence>
<comment type="caution">
    <text evidence="2">The sequence shown here is derived from an EMBL/GenBank/DDBJ whole genome shotgun (WGS) entry which is preliminary data.</text>
</comment>
<sequence length="346" mass="37054">MKSWGKTIQIAFTYVGTIVGAGFATGQEILQFFTKYGAAASATIVAAGLLFVWLGTRMMLLAQTLRAASYEDLNKHLFGPRAGEWFSLFTLVMLFGITTVMLAGGGSLFNEHFQLSYQAGLLIMLAFAYIVIAKGLQAIVAVNTVVVPLMALFCVLVVMTTAGTPNAGNWLTLSTDRPALQVWTAPILYASYNLATAQAVLVPLGASVGDRAAIVRGGILGGLLVTAMLLAGHYALASQMPGVAQFEIPMSRLIARLGGFFQLLFVGVIFGEIFTTYIANVYGLTLQIRQRTGWPGKPVIAAILLGTYAIGQIGFSKLLSTLYPLFGLLSLVWFVRMMSGRGRAAR</sequence>
<dbReference type="PANTHER" id="PTHR37814:SF1">
    <property type="entry name" value="MEMBRANE PROTEIN"/>
    <property type="match status" value="1"/>
</dbReference>
<feature type="transmembrane region" description="Helical" evidence="1">
    <location>
        <begin position="12"/>
        <end position="30"/>
    </location>
</feature>
<dbReference type="InterPro" id="IPR038728">
    <property type="entry name" value="YkvI-like"/>
</dbReference>
<feature type="transmembrane region" description="Helical" evidence="1">
    <location>
        <begin position="321"/>
        <end position="339"/>
    </location>
</feature>
<protein>
    <recommendedName>
        <fullName evidence="4">Membrane protein YkvI</fullName>
    </recommendedName>
</protein>
<keyword evidence="1" id="KW-1133">Transmembrane helix</keyword>
<dbReference type="Proteomes" id="UP000247476">
    <property type="component" value="Unassembled WGS sequence"/>
</dbReference>
<dbReference type="RefSeq" id="WP_110839024.1">
    <property type="nucleotide sequence ID" value="NZ_QJVJ01000002.1"/>
</dbReference>
<proteinExistence type="predicted"/>
<dbReference type="EMBL" id="QJVJ01000002">
    <property type="protein sequence ID" value="PYI56496.1"/>
    <property type="molecule type" value="Genomic_DNA"/>
</dbReference>
<accession>A0A2V5L1B6</accession>